<dbReference type="AlphaFoldDB" id="A0A4C1YWT1"/>
<protein>
    <submittedName>
        <fullName evidence="2">Uncharacterized protein</fullName>
    </submittedName>
</protein>
<reference evidence="2 3" key="1">
    <citation type="journal article" date="2019" name="Commun. Biol.">
        <title>The bagworm genome reveals a unique fibroin gene that provides high tensile strength.</title>
        <authorList>
            <person name="Kono N."/>
            <person name="Nakamura H."/>
            <person name="Ohtoshi R."/>
            <person name="Tomita M."/>
            <person name="Numata K."/>
            <person name="Arakawa K."/>
        </authorList>
    </citation>
    <scope>NUCLEOTIDE SEQUENCE [LARGE SCALE GENOMIC DNA]</scope>
</reference>
<dbReference type="EMBL" id="BGZK01001424">
    <property type="protein sequence ID" value="GBP79680.1"/>
    <property type="molecule type" value="Genomic_DNA"/>
</dbReference>
<evidence type="ECO:0000313" key="3">
    <source>
        <dbReference type="Proteomes" id="UP000299102"/>
    </source>
</evidence>
<sequence length="74" mass="8264">MRVYLNGETRRPRRPRRPRGLSNAKNANLLEIARPTARCTSRVDVSYDWGSLVLSCGRKGLSELCGKEAGDSLM</sequence>
<accession>A0A4C1YWT1</accession>
<keyword evidence="3" id="KW-1185">Reference proteome</keyword>
<evidence type="ECO:0000256" key="1">
    <source>
        <dbReference type="SAM" id="MobiDB-lite"/>
    </source>
</evidence>
<proteinExistence type="predicted"/>
<gene>
    <name evidence="2" type="ORF">EVAR_61203_1</name>
</gene>
<name>A0A4C1YWT1_EUMVA</name>
<feature type="region of interest" description="Disordered" evidence="1">
    <location>
        <begin position="1"/>
        <end position="26"/>
    </location>
</feature>
<comment type="caution">
    <text evidence="2">The sequence shown here is derived from an EMBL/GenBank/DDBJ whole genome shotgun (WGS) entry which is preliminary data.</text>
</comment>
<evidence type="ECO:0000313" key="2">
    <source>
        <dbReference type="EMBL" id="GBP79680.1"/>
    </source>
</evidence>
<dbReference type="Proteomes" id="UP000299102">
    <property type="component" value="Unassembled WGS sequence"/>
</dbReference>
<organism evidence="2 3">
    <name type="scientific">Eumeta variegata</name>
    <name type="common">Bagworm moth</name>
    <name type="synonym">Eumeta japonica</name>
    <dbReference type="NCBI Taxonomy" id="151549"/>
    <lineage>
        <taxon>Eukaryota</taxon>
        <taxon>Metazoa</taxon>
        <taxon>Ecdysozoa</taxon>
        <taxon>Arthropoda</taxon>
        <taxon>Hexapoda</taxon>
        <taxon>Insecta</taxon>
        <taxon>Pterygota</taxon>
        <taxon>Neoptera</taxon>
        <taxon>Endopterygota</taxon>
        <taxon>Lepidoptera</taxon>
        <taxon>Glossata</taxon>
        <taxon>Ditrysia</taxon>
        <taxon>Tineoidea</taxon>
        <taxon>Psychidae</taxon>
        <taxon>Oiketicinae</taxon>
        <taxon>Eumeta</taxon>
    </lineage>
</organism>